<evidence type="ECO:0000313" key="2">
    <source>
        <dbReference type="EMBL" id="MBW78140.1"/>
    </source>
</evidence>
<reference evidence="2" key="1">
    <citation type="submission" date="2018-01" db="EMBL/GenBank/DDBJ databases">
        <title>An insight into the sialome of Amazonian anophelines.</title>
        <authorList>
            <person name="Ribeiro J.M."/>
            <person name="Scarpassa V."/>
            <person name="Calvo E."/>
        </authorList>
    </citation>
    <scope>NUCLEOTIDE SEQUENCE</scope>
</reference>
<feature type="transmembrane region" description="Helical" evidence="1">
    <location>
        <begin position="6"/>
        <end position="25"/>
    </location>
</feature>
<accession>A0A2M4DKR6</accession>
<keyword evidence="1" id="KW-0812">Transmembrane</keyword>
<evidence type="ECO:0000256" key="1">
    <source>
        <dbReference type="SAM" id="Phobius"/>
    </source>
</evidence>
<organism evidence="2">
    <name type="scientific">Anopheles darlingi</name>
    <name type="common">Mosquito</name>
    <dbReference type="NCBI Taxonomy" id="43151"/>
    <lineage>
        <taxon>Eukaryota</taxon>
        <taxon>Metazoa</taxon>
        <taxon>Ecdysozoa</taxon>
        <taxon>Arthropoda</taxon>
        <taxon>Hexapoda</taxon>
        <taxon>Insecta</taxon>
        <taxon>Pterygota</taxon>
        <taxon>Neoptera</taxon>
        <taxon>Endopterygota</taxon>
        <taxon>Diptera</taxon>
        <taxon>Nematocera</taxon>
        <taxon>Culicoidea</taxon>
        <taxon>Culicidae</taxon>
        <taxon>Anophelinae</taxon>
        <taxon>Anopheles</taxon>
    </lineage>
</organism>
<protein>
    <submittedName>
        <fullName evidence="2">Putative secreted protein</fullName>
    </submittedName>
</protein>
<keyword evidence="1" id="KW-1133">Transmembrane helix</keyword>
<name>A0A2M4DKR6_ANODA</name>
<keyword evidence="1" id="KW-0472">Membrane</keyword>
<proteinExistence type="predicted"/>
<sequence>MKVFAVYCLVYLCMCMCVCVCLCVMRYGFLSLNRAAIVAQFNRQALICLQWMVMEVPEWMVLCILSCPLVTRDGIGCAI</sequence>
<dbReference type="EMBL" id="GGFL01013962">
    <property type="protein sequence ID" value="MBW78140.1"/>
    <property type="molecule type" value="Transcribed_RNA"/>
</dbReference>
<dbReference type="AlphaFoldDB" id="A0A2M4DKR6"/>